<proteinExistence type="predicted"/>
<organism evidence="2 3">
    <name type="scientific">Tsukamurella paurometabola</name>
    <name type="common">Corynebacterium paurometabolum</name>
    <dbReference type="NCBI Taxonomy" id="2061"/>
    <lineage>
        <taxon>Bacteria</taxon>
        <taxon>Bacillati</taxon>
        <taxon>Actinomycetota</taxon>
        <taxon>Actinomycetes</taxon>
        <taxon>Mycobacteriales</taxon>
        <taxon>Tsukamurellaceae</taxon>
        <taxon>Tsukamurella</taxon>
    </lineage>
</organism>
<name>A0A3P8L5Z2_TSUPA</name>
<feature type="transmembrane region" description="Helical" evidence="1">
    <location>
        <begin position="99"/>
        <end position="118"/>
    </location>
</feature>
<keyword evidence="1" id="KW-0472">Membrane</keyword>
<feature type="transmembrane region" description="Helical" evidence="1">
    <location>
        <begin position="21"/>
        <end position="48"/>
    </location>
</feature>
<feature type="transmembrane region" description="Helical" evidence="1">
    <location>
        <begin position="68"/>
        <end position="87"/>
    </location>
</feature>
<protein>
    <submittedName>
        <fullName evidence="2">Uncharacterized protein</fullName>
    </submittedName>
</protein>
<dbReference type="EMBL" id="LR131273">
    <property type="protein sequence ID" value="VDR38381.1"/>
    <property type="molecule type" value="Genomic_DNA"/>
</dbReference>
<keyword evidence="1" id="KW-1133">Transmembrane helix</keyword>
<evidence type="ECO:0000313" key="3">
    <source>
        <dbReference type="Proteomes" id="UP000271626"/>
    </source>
</evidence>
<evidence type="ECO:0000313" key="2">
    <source>
        <dbReference type="EMBL" id="VDR38381.1"/>
    </source>
</evidence>
<dbReference type="Proteomes" id="UP000271626">
    <property type="component" value="Chromosome"/>
</dbReference>
<reference evidence="2 3" key="1">
    <citation type="submission" date="2018-12" db="EMBL/GenBank/DDBJ databases">
        <authorList>
            <consortium name="Pathogen Informatics"/>
        </authorList>
    </citation>
    <scope>NUCLEOTIDE SEQUENCE [LARGE SCALE GENOMIC DNA]</scope>
    <source>
        <strain evidence="2 3">NCTC10741</strain>
    </source>
</reference>
<keyword evidence="1" id="KW-0812">Transmembrane</keyword>
<sequence length="154" mass="16467">MTHQTLHRPETAPSNRARRTVVAYGLGALATLAGLGLVLSDQLVLGGLDRHLHALYDPVGKYGEAAPLYGYLYGVGVLGLLCWWANLRLIRRHAATARRWGWITLAAAALPVLVPLMLREYGQPVIPLSLAAGYAAAWLCGLVGLVAGRPRPAA</sequence>
<dbReference type="AlphaFoldDB" id="A0A3P8L5Z2"/>
<gene>
    <name evidence="2" type="ORF">NCTC10741_01501</name>
</gene>
<evidence type="ECO:0000256" key="1">
    <source>
        <dbReference type="SAM" id="Phobius"/>
    </source>
</evidence>
<accession>A0A3P8L5Z2</accession>
<feature type="transmembrane region" description="Helical" evidence="1">
    <location>
        <begin position="124"/>
        <end position="148"/>
    </location>
</feature>